<proteinExistence type="predicted"/>
<dbReference type="AlphaFoldDB" id="A0A5R8QAH2"/>
<feature type="transmembrane region" description="Helical" evidence="1">
    <location>
        <begin position="20"/>
        <end position="43"/>
    </location>
</feature>
<keyword evidence="1" id="KW-1133">Transmembrane helix</keyword>
<feature type="transmembrane region" description="Helical" evidence="1">
    <location>
        <begin position="126"/>
        <end position="145"/>
    </location>
</feature>
<dbReference type="Proteomes" id="UP000306912">
    <property type="component" value="Unassembled WGS sequence"/>
</dbReference>
<evidence type="ECO:0000256" key="1">
    <source>
        <dbReference type="SAM" id="Phobius"/>
    </source>
</evidence>
<feature type="transmembrane region" description="Helical" evidence="1">
    <location>
        <begin position="99"/>
        <end position="120"/>
    </location>
</feature>
<organism evidence="2 3">
    <name type="scientific">Culicoidibacter larvae</name>
    <dbReference type="NCBI Taxonomy" id="2579976"/>
    <lineage>
        <taxon>Bacteria</taxon>
        <taxon>Bacillati</taxon>
        <taxon>Bacillota</taxon>
        <taxon>Culicoidibacteria</taxon>
        <taxon>Culicoidibacterales</taxon>
        <taxon>Culicoidibacteraceae</taxon>
        <taxon>Culicoidibacter</taxon>
    </lineage>
</organism>
<keyword evidence="1" id="KW-0472">Membrane</keyword>
<keyword evidence="3" id="KW-1185">Reference proteome</keyword>
<accession>A0A5R8QAH2</accession>
<feature type="transmembrane region" description="Helical" evidence="1">
    <location>
        <begin position="63"/>
        <end position="87"/>
    </location>
</feature>
<name>A0A5R8QAH2_9FIRM</name>
<evidence type="ECO:0000313" key="2">
    <source>
        <dbReference type="EMBL" id="TLG72106.1"/>
    </source>
</evidence>
<dbReference type="InParanoid" id="A0A5R8QAH2"/>
<keyword evidence="1" id="KW-0812">Transmembrane</keyword>
<reference evidence="2 3" key="1">
    <citation type="submission" date="2019-05" db="EMBL/GenBank/DDBJ databases">
        <title>Culicoidintestinum kansasii gen. nov., sp. nov. from the gastrointestinal tract of the biting midge, Culicoides sonorensis.</title>
        <authorList>
            <person name="Neupane S."/>
            <person name="Ghosh A."/>
            <person name="Gunther S."/>
            <person name="Martin K."/>
            <person name="Zurek L."/>
        </authorList>
    </citation>
    <scope>NUCLEOTIDE SEQUENCE [LARGE SCALE GENOMIC DNA]</scope>
    <source>
        <strain evidence="2 3">CS-1</strain>
    </source>
</reference>
<sequence>MSNLKLKFTTFKQLASIDTLIGIAIRGVSFVQYILTLVSAIIALNNPEMITTTGAQAPVVTQIILLTSVMLVGAIIETIGFIYAYRWSRKLSQPVSSKGTTLLIVFGVLGVATWLLNIVISGINAALLPLIPMLPSLGLILIGVYTRHLASQK</sequence>
<protein>
    <submittedName>
        <fullName evidence="2">DUF1129 domain-containing protein</fullName>
    </submittedName>
</protein>
<evidence type="ECO:0000313" key="3">
    <source>
        <dbReference type="Proteomes" id="UP000306912"/>
    </source>
</evidence>
<gene>
    <name evidence="2" type="ORF">FEZ08_09750</name>
</gene>
<dbReference type="EMBL" id="VBWP01000009">
    <property type="protein sequence ID" value="TLG72106.1"/>
    <property type="molecule type" value="Genomic_DNA"/>
</dbReference>
<comment type="caution">
    <text evidence="2">The sequence shown here is derived from an EMBL/GenBank/DDBJ whole genome shotgun (WGS) entry which is preliminary data.</text>
</comment>